<dbReference type="EMBL" id="HBUE01277234">
    <property type="protein sequence ID" value="CAG6566955.1"/>
    <property type="molecule type" value="Transcribed_RNA"/>
</dbReference>
<dbReference type="EMBL" id="HBUE01171785">
    <property type="protein sequence ID" value="CAG6515457.1"/>
    <property type="molecule type" value="Transcribed_RNA"/>
</dbReference>
<dbReference type="AlphaFoldDB" id="A0A8D8C7J8"/>
<dbReference type="EMBL" id="HBUE01277235">
    <property type="protein sequence ID" value="CAG6566956.1"/>
    <property type="molecule type" value="Transcribed_RNA"/>
</dbReference>
<dbReference type="EMBL" id="HBUE01109982">
    <property type="protein sequence ID" value="CAG6488429.1"/>
    <property type="molecule type" value="Transcribed_RNA"/>
</dbReference>
<reference evidence="1" key="1">
    <citation type="submission" date="2021-05" db="EMBL/GenBank/DDBJ databases">
        <authorList>
            <person name="Alioto T."/>
            <person name="Alioto T."/>
            <person name="Gomez Garrido J."/>
        </authorList>
    </citation>
    <scope>NUCLEOTIDE SEQUENCE</scope>
</reference>
<sequence length="106" mass="11735">MLFFSPSPFSYLSWKMLTLSCMFLLVSKTLKTTVLLFLLGECNISATEICFGPRLFMCGFSFEFDPPGGKTLRGDCSLGLLSMHSLLWVSFLFACCNGGAKDSVDF</sequence>
<proteinExistence type="predicted"/>
<dbReference type="EMBL" id="HBUE01109983">
    <property type="protein sequence ID" value="CAG6488430.1"/>
    <property type="molecule type" value="Transcribed_RNA"/>
</dbReference>
<organism evidence="1">
    <name type="scientific">Culex pipiens</name>
    <name type="common">House mosquito</name>
    <dbReference type="NCBI Taxonomy" id="7175"/>
    <lineage>
        <taxon>Eukaryota</taxon>
        <taxon>Metazoa</taxon>
        <taxon>Ecdysozoa</taxon>
        <taxon>Arthropoda</taxon>
        <taxon>Hexapoda</taxon>
        <taxon>Insecta</taxon>
        <taxon>Pterygota</taxon>
        <taxon>Neoptera</taxon>
        <taxon>Endopterygota</taxon>
        <taxon>Diptera</taxon>
        <taxon>Nematocera</taxon>
        <taxon>Culicoidea</taxon>
        <taxon>Culicidae</taxon>
        <taxon>Culicinae</taxon>
        <taxon>Culicini</taxon>
        <taxon>Culex</taxon>
        <taxon>Culex</taxon>
    </lineage>
</organism>
<dbReference type="EMBL" id="HBUE01109986">
    <property type="protein sequence ID" value="CAG6488432.1"/>
    <property type="molecule type" value="Transcribed_RNA"/>
</dbReference>
<name>A0A8D8C7J8_CULPI</name>
<evidence type="ECO:0000313" key="1">
    <source>
        <dbReference type="EMBL" id="CAG6488431.1"/>
    </source>
</evidence>
<accession>A0A8D8C7J8</accession>
<dbReference type="EMBL" id="HBUE01109984">
    <property type="protein sequence ID" value="CAG6488431.1"/>
    <property type="molecule type" value="Transcribed_RNA"/>
</dbReference>
<dbReference type="EMBL" id="HBUE01171784">
    <property type="protein sequence ID" value="CAG6515456.1"/>
    <property type="molecule type" value="Transcribed_RNA"/>
</dbReference>
<protein>
    <submittedName>
        <fullName evidence="1">(northern house mosquito) hypothetical protein</fullName>
    </submittedName>
</protein>